<gene>
    <name evidence="2" type="ORF">D0Z67_29445</name>
</gene>
<evidence type="ECO:0000256" key="1">
    <source>
        <dbReference type="SAM" id="MobiDB-lite"/>
    </source>
</evidence>
<feature type="region of interest" description="Disordered" evidence="1">
    <location>
        <begin position="21"/>
        <end position="48"/>
    </location>
</feature>
<dbReference type="EMBL" id="CP032230">
    <property type="protein sequence ID" value="QBJ94495.1"/>
    <property type="molecule type" value="Genomic_DNA"/>
</dbReference>
<dbReference type="RefSeq" id="WP_051887996.1">
    <property type="nucleotide sequence ID" value="NZ_CP032230.1"/>
</dbReference>
<accession>A0A4P6U2Z4</accession>
<dbReference type="OrthoDB" id="4266526at2"/>
<reference evidence="2 3" key="1">
    <citation type="submission" date="2018-08" db="EMBL/GenBank/DDBJ databases">
        <title>The complete genome sequence of Streptomyces seoulensis, a pioneer strain for nickel superoxide dismutase discovery.</title>
        <authorList>
            <person name="Shin J."/>
            <person name="Lee J.-S."/>
            <person name="Lee E.-J."/>
            <person name="Youn H.-D."/>
        </authorList>
    </citation>
    <scope>NUCLEOTIDE SEQUENCE [LARGE SCALE GENOMIC DNA]</scope>
    <source>
        <strain evidence="2 3">KCTC 9819</strain>
        <plasmid evidence="2 3">unnamed</plasmid>
    </source>
</reference>
<evidence type="ECO:0000313" key="3">
    <source>
        <dbReference type="Proteomes" id="UP000292547"/>
    </source>
</evidence>
<feature type="region of interest" description="Disordered" evidence="1">
    <location>
        <begin position="202"/>
        <end position="257"/>
    </location>
</feature>
<dbReference type="GeneID" id="300103020"/>
<dbReference type="AlphaFoldDB" id="A0A4P6U2Z4"/>
<organism evidence="2 3">
    <name type="scientific">Streptomyces seoulensis</name>
    <dbReference type="NCBI Taxonomy" id="73044"/>
    <lineage>
        <taxon>Bacteria</taxon>
        <taxon>Bacillati</taxon>
        <taxon>Actinomycetota</taxon>
        <taxon>Actinomycetes</taxon>
        <taxon>Kitasatosporales</taxon>
        <taxon>Streptomycetaceae</taxon>
        <taxon>Streptomyces</taxon>
    </lineage>
</organism>
<dbReference type="KEGG" id="sseo:D0Z67_29445"/>
<keyword evidence="2" id="KW-0614">Plasmid</keyword>
<keyword evidence="3" id="KW-1185">Reference proteome</keyword>
<name>A0A4P6U2Z4_STRSO</name>
<protein>
    <submittedName>
        <fullName evidence="2">DUF721 domain-containing protein</fullName>
    </submittedName>
</protein>
<dbReference type="Proteomes" id="UP000292547">
    <property type="component" value="Plasmid unnamed"/>
</dbReference>
<dbReference type="Pfam" id="PF05258">
    <property type="entry name" value="DciA"/>
    <property type="match status" value="1"/>
</dbReference>
<dbReference type="InterPro" id="IPR007922">
    <property type="entry name" value="DciA-like"/>
</dbReference>
<dbReference type="STRING" id="73044.GCA_000725795_04885"/>
<evidence type="ECO:0000313" key="2">
    <source>
        <dbReference type="EMBL" id="QBJ94495.1"/>
    </source>
</evidence>
<sequence>MTDTPQLSGKDLARQALETYKAATRTYPGAAPAKPKRRRPPRNGEGREPVSLATAIANLHAEAPMEAGLAGGSIHDQWPSLCPQYIGHVEPAHYEDQTGRLDLRPASHAYAAQLRLLGGQLAKQINDKLGRPVVRTIRVLPVANLTTAAAALPDAPKPQPGPVRTRETASPGYRQTLAAALQHQPTRPSIDPYLQRAMRRQEAALRANRQPEPAVDLEQAAARQVDRSDASHRAALARKRQEASGTAPAPRRAFDVA</sequence>
<geneLocation type="plasmid" evidence="2">
    <name>unnamed</name>
</geneLocation>
<proteinExistence type="predicted"/>